<dbReference type="AlphaFoldDB" id="A0A0R2NJH3"/>
<dbReference type="InterPro" id="IPR002912">
    <property type="entry name" value="ACT_dom"/>
</dbReference>
<evidence type="ECO:0000256" key="2">
    <source>
        <dbReference type="PROSITE-ProRule" id="PRU00703"/>
    </source>
</evidence>
<evidence type="ECO:0000256" key="1">
    <source>
        <dbReference type="ARBA" id="ARBA00023122"/>
    </source>
</evidence>
<reference evidence="4 5" key="1">
    <citation type="journal article" date="2015" name="Genome Announc.">
        <title>Expanding the biotechnology potential of lactobacilli through comparative genomics of 213 strains and associated genera.</title>
        <authorList>
            <person name="Sun Z."/>
            <person name="Harris H.M."/>
            <person name="McCann A."/>
            <person name="Guo C."/>
            <person name="Argimon S."/>
            <person name="Zhang W."/>
            <person name="Yang X."/>
            <person name="Jeffery I.B."/>
            <person name="Cooney J.C."/>
            <person name="Kagawa T.F."/>
            <person name="Liu W."/>
            <person name="Song Y."/>
            <person name="Salvetti E."/>
            <person name="Wrobel A."/>
            <person name="Rasinkangas P."/>
            <person name="Parkhill J."/>
            <person name="Rea M.C."/>
            <person name="O'Sullivan O."/>
            <person name="Ritari J."/>
            <person name="Douillard F.P."/>
            <person name="Paul Ross R."/>
            <person name="Yang R."/>
            <person name="Briner A.E."/>
            <person name="Felis G.E."/>
            <person name="de Vos W.M."/>
            <person name="Barrangou R."/>
            <person name="Klaenhammer T.R."/>
            <person name="Caufield P.W."/>
            <person name="Cui Y."/>
            <person name="Zhang H."/>
            <person name="O'Toole P.W."/>
        </authorList>
    </citation>
    <scope>NUCLEOTIDE SEQUENCE [LARGE SCALE GENOMIC DNA]</scope>
    <source>
        <strain evidence="4 5">DSM 23026</strain>
    </source>
</reference>
<dbReference type="InterPro" id="IPR045865">
    <property type="entry name" value="ACT-like_dom_sf"/>
</dbReference>
<dbReference type="OrthoDB" id="9802114at2"/>
<dbReference type="SUPFAM" id="SSF54631">
    <property type="entry name" value="CBS-domain pair"/>
    <property type="match status" value="1"/>
</dbReference>
<dbReference type="PROSITE" id="PS51371">
    <property type="entry name" value="CBS"/>
    <property type="match status" value="2"/>
</dbReference>
<gene>
    <name evidence="4" type="ORF">IV88_GL001042</name>
</gene>
<dbReference type="PANTHER" id="PTHR43080">
    <property type="entry name" value="CBS DOMAIN-CONTAINING PROTEIN CBSX3, MITOCHONDRIAL"/>
    <property type="match status" value="1"/>
</dbReference>
<organism evidence="4 5">
    <name type="scientific">Pediococcus argentinicus</name>
    <dbReference type="NCBI Taxonomy" id="480391"/>
    <lineage>
        <taxon>Bacteria</taxon>
        <taxon>Bacillati</taxon>
        <taxon>Bacillota</taxon>
        <taxon>Bacilli</taxon>
        <taxon>Lactobacillales</taxon>
        <taxon>Lactobacillaceae</taxon>
        <taxon>Pediococcus</taxon>
    </lineage>
</organism>
<keyword evidence="1 2" id="KW-0129">CBS domain</keyword>
<feature type="domain" description="CBS" evidence="3">
    <location>
        <begin position="81"/>
        <end position="136"/>
    </location>
</feature>
<evidence type="ECO:0000259" key="3">
    <source>
        <dbReference type="PROSITE" id="PS51371"/>
    </source>
</evidence>
<dbReference type="Gene3D" id="3.10.580.10">
    <property type="entry name" value="CBS-domain"/>
    <property type="match status" value="2"/>
</dbReference>
<dbReference type="InterPro" id="IPR051257">
    <property type="entry name" value="Diverse_CBS-Domain"/>
</dbReference>
<dbReference type="InterPro" id="IPR046342">
    <property type="entry name" value="CBS_dom_sf"/>
</dbReference>
<protein>
    <submittedName>
        <fullName evidence="4">Acetoin utilization protein, CBS domain protein</fullName>
    </submittedName>
</protein>
<sequence>MSVADFMTKDIQTVAPDTKISVAVDLMNQNKIHRLPVIDDGKLVGIITQRDIERTNPSQATSLSIYEVNYLLNNMTVNDVMTKEVKTISADAFLEDAIYQMRQNQIGVLPVMDGSAIVGIITNNDILDAFLDVTDYHEQSTVVQIFVEHDQVGVIFKVGQIMAENNFNIQTLMVTHQNGVKVVEIHVDPADKEVLVEKLKQAGFNAKAAENYKEWKK</sequence>
<dbReference type="InterPro" id="IPR000644">
    <property type="entry name" value="CBS_dom"/>
</dbReference>
<dbReference type="EMBL" id="JQCQ01000032">
    <property type="protein sequence ID" value="KRO23066.1"/>
    <property type="molecule type" value="Genomic_DNA"/>
</dbReference>
<feature type="domain" description="CBS" evidence="3">
    <location>
        <begin position="7"/>
        <end position="62"/>
    </location>
</feature>
<dbReference type="Proteomes" id="UP000051249">
    <property type="component" value="Unassembled WGS sequence"/>
</dbReference>
<dbReference type="SMART" id="SM00116">
    <property type="entry name" value="CBS"/>
    <property type="match status" value="2"/>
</dbReference>
<dbReference type="RefSeq" id="WP_057800223.1">
    <property type="nucleotide sequence ID" value="NZ_BJZZ01000032.1"/>
</dbReference>
<dbReference type="SUPFAM" id="SSF55021">
    <property type="entry name" value="ACT-like"/>
    <property type="match status" value="1"/>
</dbReference>
<keyword evidence="5" id="KW-1185">Reference proteome</keyword>
<evidence type="ECO:0000313" key="5">
    <source>
        <dbReference type="Proteomes" id="UP000051249"/>
    </source>
</evidence>
<name>A0A0R2NJH3_9LACO</name>
<comment type="caution">
    <text evidence="4">The sequence shown here is derived from an EMBL/GenBank/DDBJ whole genome shotgun (WGS) entry which is preliminary data.</text>
</comment>
<dbReference type="Pfam" id="PF01842">
    <property type="entry name" value="ACT"/>
    <property type="match status" value="1"/>
</dbReference>
<dbReference type="Gene3D" id="3.30.70.260">
    <property type="match status" value="1"/>
</dbReference>
<dbReference type="CDD" id="cd04584">
    <property type="entry name" value="CBS_pair_AcuB_like"/>
    <property type="match status" value="1"/>
</dbReference>
<dbReference type="PATRIC" id="fig|480391.4.peg.1058"/>
<dbReference type="Pfam" id="PF00571">
    <property type="entry name" value="CBS"/>
    <property type="match status" value="2"/>
</dbReference>
<accession>A0A0R2NJH3</accession>
<dbReference type="PANTHER" id="PTHR43080:SF2">
    <property type="entry name" value="CBS DOMAIN-CONTAINING PROTEIN"/>
    <property type="match status" value="1"/>
</dbReference>
<proteinExistence type="predicted"/>
<evidence type="ECO:0000313" key="4">
    <source>
        <dbReference type="EMBL" id="KRO23066.1"/>
    </source>
</evidence>